<dbReference type="NCBIfam" id="TIGR00634">
    <property type="entry name" value="recN"/>
    <property type="match status" value="1"/>
</dbReference>
<evidence type="ECO:0000256" key="6">
    <source>
        <dbReference type="ARBA" id="ARBA00022840"/>
    </source>
</evidence>
<dbReference type="Pfam" id="PF02463">
    <property type="entry name" value="SMC_N"/>
    <property type="match status" value="1"/>
</dbReference>
<evidence type="ECO:0000256" key="9">
    <source>
        <dbReference type="PIRNR" id="PIRNR003128"/>
    </source>
</evidence>
<dbReference type="AlphaFoldDB" id="A0A5C5BE75"/>
<evidence type="ECO:0000256" key="3">
    <source>
        <dbReference type="ARBA" id="ARBA00021315"/>
    </source>
</evidence>
<feature type="domain" description="RecF/RecN/SMC N-terminal" evidence="11">
    <location>
        <begin position="2"/>
        <end position="525"/>
    </location>
</feature>
<dbReference type="InterPro" id="IPR027417">
    <property type="entry name" value="P-loop_NTPase"/>
</dbReference>
<dbReference type="PANTHER" id="PTHR11059">
    <property type="entry name" value="DNA REPAIR PROTEIN RECN"/>
    <property type="match status" value="1"/>
</dbReference>
<dbReference type="EMBL" id="VENP01000008">
    <property type="protein sequence ID" value="TNU76332.1"/>
    <property type="molecule type" value="Genomic_DNA"/>
</dbReference>
<dbReference type="Gene3D" id="3.40.50.300">
    <property type="entry name" value="P-loop containing nucleotide triphosphate hydrolases"/>
    <property type="match status" value="2"/>
</dbReference>
<keyword evidence="13" id="KW-1185">Reference proteome</keyword>
<dbReference type="SUPFAM" id="SSF52540">
    <property type="entry name" value="P-loop containing nucleoside triphosphate hydrolases"/>
    <property type="match status" value="2"/>
</dbReference>
<evidence type="ECO:0000313" key="13">
    <source>
        <dbReference type="Proteomes" id="UP000313849"/>
    </source>
</evidence>
<sequence>MIEEIAIRDLGVIASARLEPTAGFTAVTGETGAGKTMLLTALGLLLGGRSDAALVRAGAERAEVEGRFVKLPQAVVERTADAGGELDDGALILARTVSGGRSRAHLGGRSVPQGVLAELAEHLVTVHGQSDQVQLRSPSRQREVVDAFAGPDQPELLAQVRAAHARVRELAAAVQDARAGERTRTLEIATLRSALEEIDAAEILPGEDEELRSEASRLDNVETLRLAAHDAATALGGDPSEGADGAVVLLERAARALQRAGEHDGTLALLGTQVLDAAYAAAELDAEVGRYVGGLEADPARLDAVHARRAQLAQLARSYGTAFGDPHPDDPPPGSSDAVLAWAEGARARLAALTGPGHDLDALGAALQEAERERAEVNARLTAARRAAGVALAGAVTEELHGLAMPDAEVSVAVEPADPGATGADAVTILLAPHRGAPPRPLGQGASGGELSRVMLALEVALAEHRGTADGATFVFDEVDAGIGGRTAAQVGARLARLARTAQVLVVTHLAQVAAYADRQVVVAKDPAAADGAVTTVRVVAGEERTEELARMLSGETSATARQHAADLLARSDVGRWATP</sequence>
<reference evidence="12 13" key="1">
    <citation type="submission" date="2019-06" db="EMBL/GenBank/DDBJ databases">
        <title>Draft genome sequence of Miniimonas arenae KCTC 19750T isolated from sea sand.</title>
        <authorList>
            <person name="Park S.-J."/>
        </authorList>
    </citation>
    <scope>NUCLEOTIDE SEQUENCE [LARGE SCALE GENOMIC DNA]</scope>
    <source>
        <strain evidence="12 13">KCTC 19750</strain>
    </source>
</reference>
<evidence type="ECO:0000256" key="2">
    <source>
        <dbReference type="ARBA" id="ARBA00009441"/>
    </source>
</evidence>
<evidence type="ECO:0000256" key="8">
    <source>
        <dbReference type="ARBA" id="ARBA00033408"/>
    </source>
</evidence>
<dbReference type="Proteomes" id="UP000313849">
    <property type="component" value="Unassembled WGS sequence"/>
</dbReference>
<dbReference type="CDD" id="cd03241">
    <property type="entry name" value="ABC_RecN"/>
    <property type="match status" value="1"/>
</dbReference>
<evidence type="ECO:0000256" key="7">
    <source>
        <dbReference type="ARBA" id="ARBA00023204"/>
    </source>
</evidence>
<evidence type="ECO:0000256" key="4">
    <source>
        <dbReference type="ARBA" id="ARBA00022741"/>
    </source>
</evidence>
<dbReference type="GO" id="GO:0006281">
    <property type="term" value="P:DNA repair"/>
    <property type="evidence" value="ECO:0007669"/>
    <property type="project" value="UniProtKB-KW"/>
</dbReference>
<dbReference type="GO" id="GO:0009432">
    <property type="term" value="P:SOS response"/>
    <property type="evidence" value="ECO:0007669"/>
    <property type="project" value="TreeGrafter"/>
</dbReference>
<gene>
    <name evidence="12" type="primary">recN</name>
    <name evidence="12" type="ORF">FH969_03585</name>
</gene>
<dbReference type="PIRSF" id="PIRSF003128">
    <property type="entry name" value="RecN"/>
    <property type="match status" value="1"/>
</dbReference>
<proteinExistence type="inferred from homology"/>
<keyword evidence="10" id="KW-0175">Coiled coil</keyword>
<comment type="function">
    <text evidence="1 9">May be involved in recombinational repair of damaged DNA.</text>
</comment>
<evidence type="ECO:0000256" key="5">
    <source>
        <dbReference type="ARBA" id="ARBA00022763"/>
    </source>
</evidence>
<accession>A0A5C5BE75</accession>
<evidence type="ECO:0000256" key="10">
    <source>
        <dbReference type="SAM" id="Coils"/>
    </source>
</evidence>
<feature type="coiled-coil region" evidence="10">
    <location>
        <begin position="360"/>
        <end position="387"/>
    </location>
</feature>
<protein>
    <recommendedName>
        <fullName evidence="3 9">DNA repair protein RecN</fullName>
    </recommendedName>
    <alternativeName>
        <fullName evidence="8 9">Recombination protein N</fullName>
    </alternativeName>
</protein>
<name>A0A5C5BE75_9MICO</name>
<keyword evidence="6" id="KW-0067">ATP-binding</keyword>
<evidence type="ECO:0000313" key="12">
    <source>
        <dbReference type="EMBL" id="TNU76332.1"/>
    </source>
</evidence>
<keyword evidence="7 9" id="KW-0234">DNA repair</keyword>
<dbReference type="InterPro" id="IPR004604">
    <property type="entry name" value="DNA_recomb/repair_RecN"/>
</dbReference>
<evidence type="ECO:0000259" key="11">
    <source>
        <dbReference type="Pfam" id="PF02463"/>
    </source>
</evidence>
<dbReference type="OrthoDB" id="9806954at2"/>
<dbReference type="InterPro" id="IPR003395">
    <property type="entry name" value="RecF/RecN/SMC_N"/>
</dbReference>
<comment type="similarity">
    <text evidence="2 9">Belongs to the RecN family.</text>
</comment>
<dbReference type="RefSeq" id="WP_108719730.1">
    <property type="nucleotide sequence ID" value="NZ_VENP01000008.1"/>
</dbReference>
<keyword evidence="4" id="KW-0547">Nucleotide-binding</keyword>
<organism evidence="12 13">
    <name type="scientific">Miniimonas arenae</name>
    <dbReference type="NCBI Taxonomy" id="676201"/>
    <lineage>
        <taxon>Bacteria</taxon>
        <taxon>Bacillati</taxon>
        <taxon>Actinomycetota</taxon>
        <taxon>Actinomycetes</taxon>
        <taxon>Micrococcales</taxon>
        <taxon>Beutenbergiaceae</taxon>
        <taxon>Miniimonas</taxon>
    </lineage>
</organism>
<dbReference type="GO" id="GO:0043590">
    <property type="term" value="C:bacterial nucleoid"/>
    <property type="evidence" value="ECO:0007669"/>
    <property type="project" value="TreeGrafter"/>
</dbReference>
<comment type="caution">
    <text evidence="12">The sequence shown here is derived from an EMBL/GenBank/DDBJ whole genome shotgun (WGS) entry which is preliminary data.</text>
</comment>
<evidence type="ECO:0000256" key="1">
    <source>
        <dbReference type="ARBA" id="ARBA00003618"/>
    </source>
</evidence>
<dbReference type="GO" id="GO:0006310">
    <property type="term" value="P:DNA recombination"/>
    <property type="evidence" value="ECO:0007669"/>
    <property type="project" value="InterPro"/>
</dbReference>
<keyword evidence="5 9" id="KW-0227">DNA damage</keyword>
<dbReference type="GO" id="GO:0005524">
    <property type="term" value="F:ATP binding"/>
    <property type="evidence" value="ECO:0007669"/>
    <property type="project" value="UniProtKB-KW"/>
</dbReference>
<dbReference type="PANTHER" id="PTHR11059:SF0">
    <property type="entry name" value="DNA REPAIR PROTEIN RECN"/>
    <property type="match status" value="1"/>
</dbReference>